<dbReference type="GO" id="GO:0009252">
    <property type="term" value="P:peptidoglycan biosynthetic process"/>
    <property type="evidence" value="ECO:0007669"/>
    <property type="project" value="UniProtKB-UniRule"/>
</dbReference>
<dbReference type="GeneID" id="98915469"/>
<dbReference type="GO" id="GO:0005737">
    <property type="term" value="C:cytoplasm"/>
    <property type="evidence" value="ECO:0007669"/>
    <property type="project" value="UniProtKB-SubCell"/>
</dbReference>
<evidence type="ECO:0000256" key="2">
    <source>
        <dbReference type="ARBA" id="ARBA00005898"/>
    </source>
</evidence>
<comment type="caution">
    <text evidence="13">The sequence shown here is derived from an EMBL/GenBank/DDBJ whole genome shotgun (WGS) entry which is preliminary data.</text>
</comment>
<comment type="cofactor">
    <cofactor evidence="8">
        <name>Mg(2+)</name>
        <dbReference type="ChEBI" id="CHEBI:18420"/>
    </cofactor>
</comment>
<dbReference type="Gene3D" id="3.40.1190.10">
    <property type="entry name" value="Mur-like, catalytic domain"/>
    <property type="match status" value="1"/>
</dbReference>
<dbReference type="UniPathway" id="UPA00219"/>
<dbReference type="Proteomes" id="UP000295515">
    <property type="component" value="Unassembled WGS sequence"/>
</dbReference>
<dbReference type="GO" id="GO:0008360">
    <property type="term" value="P:regulation of cell shape"/>
    <property type="evidence" value="ECO:0007669"/>
    <property type="project" value="UniProtKB-KW"/>
</dbReference>
<keyword evidence="4 8" id="KW-0133">Cell shape</keyword>
<evidence type="ECO:0000256" key="5">
    <source>
        <dbReference type="ARBA" id="ARBA00022984"/>
    </source>
</evidence>
<name>A0A4R3Z645_9FIRM</name>
<comment type="subcellular location">
    <subcellularLocation>
        <location evidence="8 9">Cytoplasm</location>
    </subcellularLocation>
</comment>
<dbReference type="InterPro" id="IPR036565">
    <property type="entry name" value="Mur-like_cat_sf"/>
</dbReference>
<dbReference type="SUPFAM" id="SSF63418">
    <property type="entry name" value="MurE/MurF N-terminal domain"/>
    <property type="match status" value="1"/>
</dbReference>
<evidence type="ECO:0000256" key="1">
    <source>
        <dbReference type="ARBA" id="ARBA00004752"/>
    </source>
</evidence>
<dbReference type="InterPro" id="IPR005761">
    <property type="entry name" value="UDP-N-AcMur-Glu-dNH2Pim_ligase"/>
</dbReference>
<keyword evidence="6 8" id="KW-0131">Cell cycle</keyword>
<feature type="binding site" evidence="8">
    <location>
        <position position="23"/>
    </location>
    <ligand>
        <name>UDP-N-acetyl-alpha-D-muramoyl-L-alanyl-D-glutamate</name>
        <dbReference type="ChEBI" id="CHEBI:83900"/>
    </ligand>
</feature>
<keyword evidence="14" id="KW-1185">Reference proteome</keyword>
<keyword evidence="8" id="KW-0067">ATP-binding</keyword>
<dbReference type="Pfam" id="PF08245">
    <property type="entry name" value="Mur_ligase_M"/>
    <property type="match status" value="1"/>
</dbReference>
<keyword evidence="3 8" id="KW-0132">Cell division</keyword>
<evidence type="ECO:0000259" key="10">
    <source>
        <dbReference type="Pfam" id="PF01225"/>
    </source>
</evidence>
<dbReference type="SUPFAM" id="SSF53623">
    <property type="entry name" value="MurD-like peptide ligases, catalytic domain"/>
    <property type="match status" value="1"/>
</dbReference>
<feature type="domain" description="Mur ligase N-terminal catalytic" evidence="10">
    <location>
        <begin position="16"/>
        <end position="85"/>
    </location>
</feature>
<evidence type="ECO:0000256" key="6">
    <source>
        <dbReference type="ARBA" id="ARBA00023306"/>
    </source>
</evidence>
<evidence type="ECO:0000313" key="14">
    <source>
        <dbReference type="Proteomes" id="UP000295515"/>
    </source>
</evidence>
<comment type="pathway">
    <text evidence="1 8 9">Cell wall biogenesis; peptidoglycan biosynthesis.</text>
</comment>
<dbReference type="PANTHER" id="PTHR23135">
    <property type="entry name" value="MUR LIGASE FAMILY MEMBER"/>
    <property type="match status" value="1"/>
</dbReference>
<dbReference type="GO" id="GO:0051301">
    <property type="term" value="P:cell division"/>
    <property type="evidence" value="ECO:0007669"/>
    <property type="project" value="UniProtKB-KW"/>
</dbReference>
<dbReference type="InterPro" id="IPR036615">
    <property type="entry name" value="Mur_ligase_C_dom_sf"/>
</dbReference>
<keyword evidence="8" id="KW-0963">Cytoplasm</keyword>
<keyword evidence="7 8" id="KW-0961">Cell wall biogenesis/degradation</keyword>
<dbReference type="SUPFAM" id="SSF53244">
    <property type="entry name" value="MurD-like peptide ligases, peptide-binding domain"/>
    <property type="match status" value="1"/>
</dbReference>
<gene>
    <name evidence="8" type="primary">murE</name>
    <name evidence="13" type="ORF">EDD60_11084</name>
</gene>
<dbReference type="EMBL" id="SMCQ01000010">
    <property type="protein sequence ID" value="TCV99392.1"/>
    <property type="molecule type" value="Genomic_DNA"/>
</dbReference>
<dbReference type="EC" id="6.3.2.-" evidence="8"/>
<dbReference type="Gene3D" id="3.40.1390.10">
    <property type="entry name" value="MurE/MurF, N-terminal domain"/>
    <property type="match status" value="1"/>
</dbReference>
<feature type="binding site" evidence="8">
    <location>
        <position position="180"/>
    </location>
    <ligand>
        <name>UDP-N-acetyl-alpha-D-muramoyl-L-alanyl-D-glutamate</name>
        <dbReference type="ChEBI" id="CHEBI:83900"/>
    </ligand>
</feature>
<dbReference type="NCBIfam" id="TIGR01085">
    <property type="entry name" value="murE"/>
    <property type="match status" value="1"/>
</dbReference>
<dbReference type="RefSeq" id="WP_132226361.1">
    <property type="nucleotide sequence ID" value="NZ_CAUWFI010000001.1"/>
</dbReference>
<keyword evidence="8" id="KW-0547">Nucleotide-binding</keyword>
<evidence type="ECO:0000256" key="8">
    <source>
        <dbReference type="HAMAP-Rule" id="MF_00208"/>
    </source>
</evidence>
<dbReference type="GO" id="GO:0005524">
    <property type="term" value="F:ATP binding"/>
    <property type="evidence" value="ECO:0007669"/>
    <property type="project" value="UniProtKB-UniRule"/>
</dbReference>
<dbReference type="Pfam" id="PF01225">
    <property type="entry name" value="Mur_ligase"/>
    <property type="match status" value="1"/>
</dbReference>
<comment type="function">
    <text evidence="8">Catalyzes the addition of an amino acid to the nucleotide precursor UDP-N-acetylmuramoyl-L-alanyl-D-glutamate (UMAG) in the biosynthesis of bacterial cell-wall peptidoglycan.</text>
</comment>
<feature type="binding site" evidence="8">
    <location>
        <begin position="145"/>
        <end position="146"/>
    </location>
    <ligand>
        <name>UDP-N-acetyl-alpha-D-muramoyl-L-alanyl-D-glutamate</name>
        <dbReference type="ChEBI" id="CHEBI:83900"/>
    </ligand>
</feature>
<evidence type="ECO:0000256" key="4">
    <source>
        <dbReference type="ARBA" id="ARBA00022960"/>
    </source>
</evidence>
<comment type="PTM">
    <text evidence="8">Carboxylation is probably crucial for Mg(2+) binding and, consequently, for the gamma-phosphate positioning of ATP.</text>
</comment>
<evidence type="ECO:0000259" key="12">
    <source>
        <dbReference type="Pfam" id="PF08245"/>
    </source>
</evidence>
<evidence type="ECO:0000259" key="11">
    <source>
        <dbReference type="Pfam" id="PF02875"/>
    </source>
</evidence>
<dbReference type="GO" id="GO:0071555">
    <property type="term" value="P:cell wall organization"/>
    <property type="evidence" value="ECO:0007669"/>
    <property type="project" value="UniProtKB-KW"/>
</dbReference>
<feature type="domain" description="Mur ligase central" evidence="12">
    <location>
        <begin position="102"/>
        <end position="300"/>
    </location>
</feature>
<feature type="modified residue" description="N6-carboxylysine" evidence="8">
    <location>
        <position position="212"/>
    </location>
</feature>
<dbReference type="PANTHER" id="PTHR23135:SF4">
    <property type="entry name" value="UDP-N-ACETYLMURAMOYL-L-ALANYL-D-GLUTAMATE--2,6-DIAMINOPIMELATE LIGASE MURE HOMOLOG, CHLOROPLASTIC"/>
    <property type="match status" value="1"/>
</dbReference>
<proteinExistence type="inferred from homology"/>
<dbReference type="InterPro" id="IPR000713">
    <property type="entry name" value="Mur_ligase_N"/>
</dbReference>
<evidence type="ECO:0000313" key="13">
    <source>
        <dbReference type="EMBL" id="TCV99392.1"/>
    </source>
</evidence>
<dbReference type="InterPro" id="IPR013221">
    <property type="entry name" value="Mur_ligase_cen"/>
</dbReference>
<evidence type="ECO:0000256" key="3">
    <source>
        <dbReference type="ARBA" id="ARBA00022618"/>
    </source>
</evidence>
<dbReference type="NCBIfam" id="NF001126">
    <property type="entry name" value="PRK00139.1-4"/>
    <property type="match status" value="1"/>
</dbReference>
<organism evidence="13 14">
    <name type="scientific">Longibaculum muris</name>
    <dbReference type="NCBI Taxonomy" id="1796628"/>
    <lineage>
        <taxon>Bacteria</taxon>
        <taxon>Bacillati</taxon>
        <taxon>Bacillota</taxon>
        <taxon>Erysipelotrichia</taxon>
        <taxon>Erysipelotrichales</taxon>
        <taxon>Coprobacillaceae</taxon>
        <taxon>Longibaculum</taxon>
    </lineage>
</organism>
<accession>A0A4R3Z645</accession>
<dbReference type="HAMAP" id="MF_00208">
    <property type="entry name" value="MurE"/>
    <property type="match status" value="1"/>
</dbReference>
<comment type="similarity">
    <text evidence="2 8">Belongs to the MurCDEF family. MurE subfamily.</text>
</comment>
<dbReference type="GO" id="GO:0000287">
    <property type="term" value="F:magnesium ion binding"/>
    <property type="evidence" value="ECO:0007669"/>
    <property type="project" value="UniProtKB-UniRule"/>
</dbReference>
<comment type="caution">
    <text evidence="8">Lacks conserved residue(s) required for the propagation of feature annotation.</text>
</comment>
<keyword evidence="8 13" id="KW-0436">Ligase</keyword>
<keyword evidence="5 8" id="KW-0573">Peptidoglycan synthesis</keyword>
<dbReference type="InterPro" id="IPR035911">
    <property type="entry name" value="MurE/MurF_N"/>
</dbReference>
<dbReference type="Gene3D" id="3.90.190.20">
    <property type="entry name" value="Mur ligase, C-terminal domain"/>
    <property type="match status" value="1"/>
</dbReference>
<protein>
    <recommendedName>
        <fullName evidence="8">UDP-N-acetylmuramyl-tripeptide synthetase</fullName>
        <ecNumber evidence="8">6.3.2.-</ecNumber>
    </recommendedName>
    <alternativeName>
        <fullName evidence="8">UDP-MurNAc-tripeptide synthetase</fullName>
    </alternativeName>
</protein>
<dbReference type="InterPro" id="IPR004101">
    <property type="entry name" value="Mur_ligase_C"/>
</dbReference>
<dbReference type="Pfam" id="PF02875">
    <property type="entry name" value="Mur_ligase_C"/>
    <property type="match status" value="1"/>
</dbReference>
<evidence type="ECO:0000256" key="9">
    <source>
        <dbReference type="RuleBase" id="RU004135"/>
    </source>
</evidence>
<evidence type="ECO:0000256" key="7">
    <source>
        <dbReference type="ARBA" id="ARBA00023316"/>
    </source>
</evidence>
<dbReference type="GO" id="GO:0016881">
    <property type="term" value="F:acid-amino acid ligase activity"/>
    <property type="evidence" value="ECO:0007669"/>
    <property type="project" value="UniProtKB-UniRule"/>
</dbReference>
<feature type="binding site" evidence="8">
    <location>
        <position position="172"/>
    </location>
    <ligand>
        <name>UDP-N-acetyl-alpha-D-muramoyl-L-alanyl-D-glutamate</name>
        <dbReference type="ChEBI" id="CHEBI:83900"/>
    </ligand>
</feature>
<sequence length="491" mass="55958">MKKINELFDVEEDFKIVSIHSDSRYVGKDSIFFCVDGLSVDGHKYIEDAVFQGAKCIVYSKPLAFKHRHVLYIKVDNVLDELNRVADLFYDHPSYKMTMIGVTGSSGKTAVALMIKEVLSHYLKMGYIGTNNIEYADVVEQCPYTTPETIFLQRHLNDMIKKDVKGVTLEVSSHGLALKRVDSVHFDIAIFTNVYEEHLDFHGTMENLMASKAKLFSLVDEKGYAILNTDEVRFFNLVKDTLHCHLLTYGIEHKADVMARNIQLFIDHSEFDLQIHDEIRHISVPVLGRFNISNVLAVITSLLALEMPMSQVIESIGYIQGVDGRMELLKHSQPFHVIVDYCQHAKSYEKVFEFARSIKTSGRIIAVFGAPGKKNYNKREKIGKLANQYCDQVILTAEDNRDEDIHDICLEIQEYIETPVSVIIEDRRIAIEQAIEIANRGDIILILGKGHEQFMASSIGNEPYPGDKYVALEAINKIFEGEDEYELQQVY</sequence>
<reference evidence="13 14" key="1">
    <citation type="submission" date="2019-03" db="EMBL/GenBank/DDBJ databases">
        <title>Genomic Encyclopedia of Type Strains, Phase IV (KMG-IV): sequencing the most valuable type-strain genomes for metagenomic binning, comparative biology and taxonomic classification.</title>
        <authorList>
            <person name="Goeker M."/>
        </authorList>
    </citation>
    <scope>NUCLEOTIDE SEQUENCE [LARGE SCALE GENOMIC DNA]</scope>
    <source>
        <strain evidence="13 14">DSM 29487</strain>
    </source>
</reference>
<keyword evidence="8" id="KW-0460">Magnesium</keyword>
<feature type="domain" description="Mur ligase C-terminal" evidence="11">
    <location>
        <begin position="324"/>
        <end position="450"/>
    </location>
</feature>
<dbReference type="AlphaFoldDB" id="A0A4R3Z645"/>